<dbReference type="Pfam" id="PF06912">
    <property type="entry name" value="DUF1275"/>
    <property type="match status" value="1"/>
</dbReference>
<keyword evidence="1" id="KW-0472">Membrane</keyword>
<organism evidence="2 3">
    <name type="scientific">Pedococcus cremeus</name>
    <dbReference type="NCBI Taxonomy" id="587636"/>
    <lineage>
        <taxon>Bacteria</taxon>
        <taxon>Bacillati</taxon>
        <taxon>Actinomycetota</taxon>
        <taxon>Actinomycetes</taxon>
        <taxon>Micrococcales</taxon>
        <taxon>Intrasporangiaceae</taxon>
        <taxon>Pedococcus</taxon>
    </lineage>
</organism>
<sequence>MSPPQSPSFAGLAARRLRTVAGATRTSRRNRHLANLLAFIAGMLNSVGFVAVSVYTSHMTGLTASVADHLVLGSMRLVGIGLEAITCFVLGAGTCAVVFNWGRRRHHEARFANVLVLEALLILAFGGLADQLTWRHRDLVFVAVLCFTMGLQNAIITKISAAQIRTTHVTGMVTDIGIELGKAAYRSRMPGQPPVVADLGKLGLLAGLVGLFFVGGVAGAAGYLALGFTVLLAPALVLLVVATPPLLVDLRGR</sequence>
<name>A0A1H9UXG2_9MICO</name>
<feature type="transmembrane region" description="Helical" evidence="1">
    <location>
        <begin position="139"/>
        <end position="156"/>
    </location>
</feature>
<dbReference type="STRING" id="587636.SAMN05216199_2159"/>
<feature type="transmembrane region" description="Helical" evidence="1">
    <location>
        <begin position="75"/>
        <end position="99"/>
    </location>
</feature>
<dbReference type="PANTHER" id="PTHR37314">
    <property type="entry name" value="SLR0142 PROTEIN"/>
    <property type="match status" value="1"/>
</dbReference>
<reference evidence="3" key="1">
    <citation type="submission" date="2016-10" db="EMBL/GenBank/DDBJ databases">
        <authorList>
            <person name="Varghese N."/>
            <person name="Submissions S."/>
        </authorList>
    </citation>
    <scope>NUCLEOTIDE SEQUENCE [LARGE SCALE GENOMIC DNA]</scope>
    <source>
        <strain evidence="3">CGMCC 1.6963</strain>
    </source>
</reference>
<evidence type="ECO:0000313" key="2">
    <source>
        <dbReference type="EMBL" id="SES14021.1"/>
    </source>
</evidence>
<dbReference type="PANTHER" id="PTHR37314:SF4">
    <property type="entry name" value="UPF0700 TRANSMEMBRANE PROTEIN YOAK"/>
    <property type="match status" value="1"/>
</dbReference>
<feature type="transmembrane region" description="Helical" evidence="1">
    <location>
        <begin position="111"/>
        <end position="133"/>
    </location>
</feature>
<keyword evidence="3" id="KW-1185">Reference proteome</keyword>
<dbReference type="RefSeq" id="WP_245735723.1">
    <property type="nucleotide sequence ID" value="NZ_FOHB01000003.1"/>
</dbReference>
<proteinExistence type="predicted"/>
<dbReference type="EMBL" id="FOHB01000003">
    <property type="protein sequence ID" value="SES14021.1"/>
    <property type="molecule type" value="Genomic_DNA"/>
</dbReference>
<dbReference type="InterPro" id="IPR010699">
    <property type="entry name" value="DUF1275"/>
</dbReference>
<feature type="transmembrane region" description="Helical" evidence="1">
    <location>
        <begin position="33"/>
        <end position="55"/>
    </location>
</feature>
<gene>
    <name evidence="2" type="ORF">SAMN05216199_2159</name>
</gene>
<protein>
    <submittedName>
        <fullName evidence="2">Uncharacterized membrane protein YoaK, UPF0700 family</fullName>
    </submittedName>
</protein>
<evidence type="ECO:0000313" key="3">
    <source>
        <dbReference type="Proteomes" id="UP000199019"/>
    </source>
</evidence>
<feature type="transmembrane region" description="Helical" evidence="1">
    <location>
        <begin position="223"/>
        <end position="248"/>
    </location>
</feature>
<accession>A0A1H9UXG2</accession>
<evidence type="ECO:0000256" key="1">
    <source>
        <dbReference type="SAM" id="Phobius"/>
    </source>
</evidence>
<keyword evidence="1" id="KW-0812">Transmembrane</keyword>
<dbReference type="AlphaFoldDB" id="A0A1H9UXG2"/>
<dbReference type="Proteomes" id="UP000199019">
    <property type="component" value="Unassembled WGS sequence"/>
</dbReference>
<feature type="transmembrane region" description="Helical" evidence="1">
    <location>
        <begin position="195"/>
        <end position="217"/>
    </location>
</feature>
<keyword evidence="1" id="KW-1133">Transmembrane helix</keyword>